<keyword evidence="9" id="KW-1185">Reference proteome</keyword>
<dbReference type="eggNOG" id="KOG4197">
    <property type="taxonomic scope" value="Eukaryota"/>
</dbReference>
<evidence type="ECO:0000256" key="1">
    <source>
        <dbReference type="ARBA" id="ARBA00022737"/>
    </source>
</evidence>
<protein>
    <recommendedName>
        <fullName evidence="7">RING-type domain-containing protein</fullName>
    </recommendedName>
</protein>
<feature type="repeat" description="PPR" evidence="4">
    <location>
        <begin position="526"/>
        <end position="560"/>
    </location>
</feature>
<keyword evidence="2" id="KW-0809">Transit peptide</keyword>
<dbReference type="STRING" id="4536.A0A0E0GBD3"/>
<proteinExistence type="predicted"/>
<dbReference type="PANTHER" id="PTHR47934">
    <property type="entry name" value="PENTATRICOPEPTIDE REPEAT-CONTAINING PROTEIN PET309, MITOCHONDRIAL"/>
    <property type="match status" value="1"/>
</dbReference>
<feature type="repeat" description="PPR" evidence="4">
    <location>
        <begin position="561"/>
        <end position="595"/>
    </location>
</feature>
<dbReference type="PANTHER" id="PTHR47934:SF4">
    <property type="entry name" value="OS08G0191900 PROTEIN"/>
    <property type="match status" value="1"/>
</dbReference>
<dbReference type="eggNOG" id="KOG0800">
    <property type="taxonomic scope" value="Eukaryota"/>
</dbReference>
<feature type="repeat" description="PPR" evidence="4">
    <location>
        <begin position="416"/>
        <end position="450"/>
    </location>
</feature>
<dbReference type="Pfam" id="PF13639">
    <property type="entry name" value="zf-RING_2"/>
    <property type="match status" value="1"/>
</dbReference>
<dbReference type="GO" id="GO:0009507">
    <property type="term" value="C:chloroplast"/>
    <property type="evidence" value="ECO:0007669"/>
    <property type="project" value="TreeGrafter"/>
</dbReference>
<keyword evidence="3" id="KW-0862">Zinc</keyword>
<dbReference type="GO" id="GO:0006396">
    <property type="term" value="P:RNA processing"/>
    <property type="evidence" value="ECO:0007669"/>
    <property type="project" value="TreeGrafter"/>
</dbReference>
<dbReference type="AlphaFoldDB" id="A0A0E0GBD3"/>
<dbReference type="GO" id="GO:0003729">
    <property type="term" value="F:mRNA binding"/>
    <property type="evidence" value="ECO:0007669"/>
    <property type="project" value="TreeGrafter"/>
</dbReference>
<dbReference type="SUPFAM" id="SSF57850">
    <property type="entry name" value="RING/U-box"/>
    <property type="match status" value="1"/>
</dbReference>
<feature type="region of interest" description="Disordered" evidence="5">
    <location>
        <begin position="25"/>
        <end position="51"/>
    </location>
</feature>
<dbReference type="PROSITE" id="PS50089">
    <property type="entry name" value="ZF_RING_2"/>
    <property type="match status" value="1"/>
</dbReference>
<dbReference type="InterPro" id="IPR002885">
    <property type="entry name" value="PPR_rpt"/>
</dbReference>
<evidence type="ECO:0000256" key="4">
    <source>
        <dbReference type="PROSITE-ProRule" id="PRU00708"/>
    </source>
</evidence>
<keyword evidence="1" id="KW-0677">Repeat</keyword>
<dbReference type="PROSITE" id="PS51375">
    <property type="entry name" value="PPR"/>
    <property type="match status" value="6"/>
</dbReference>
<dbReference type="Gene3D" id="1.25.40.10">
    <property type="entry name" value="Tetratricopeptide repeat domain"/>
    <property type="match status" value="3"/>
</dbReference>
<feature type="repeat" description="PPR" evidence="4">
    <location>
        <begin position="491"/>
        <end position="525"/>
    </location>
</feature>
<dbReference type="Gramene" id="ONIVA02G30980.1">
    <property type="protein sequence ID" value="ONIVA02G30980.1"/>
    <property type="gene ID" value="ONIVA02G30980"/>
</dbReference>
<evidence type="ECO:0000256" key="2">
    <source>
        <dbReference type="ARBA" id="ARBA00022946"/>
    </source>
</evidence>
<feature type="domain" description="RING-type" evidence="7">
    <location>
        <begin position="85"/>
        <end position="127"/>
    </location>
</feature>
<dbReference type="SMART" id="SM00184">
    <property type="entry name" value="RING"/>
    <property type="match status" value="1"/>
</dbReference>
<dbReference type="NCBIfam" id="TIGR00756">
    <property type="entry name" value="PPR"/>
    <property type="match status" value="6"/>
</dbReference>
<dbReference type="InterPro" id="IPR051114">
    <property type="entry name" value="Mito_RNA_Proc_CCM1"/>
</dbReference>
<feature type="signal peptide" evidence="6">
    <location>
        <begin position="1"/>
        <end position="21"/>
    </location>
</feature>
<keyword evidence="6" id="KW-0732">Signal</keyword>
<dbReference type="GO" id="GO:0008270">
    <property type="term" value="F:zinc ion binding"/>
    <property type="evidence" value="ECO:0007669"/>
    <property type="project" value="UniProtKB-KW"/>
</dbReference>
<dbReference type="Gene3D" id="3.30.40.10">
    <property type="entry name" value="Zinc/RING finger domain, C3HC4 (zinc finger)"/>
    <property type="match status" value="1"/>
</dbReference>
<organism evidence="8">
    <name type="scientific">Oryza nivara</name>
    <name type="common">Indian wild rice</name>
    <name type="synonym">Oryza sativa f. spontanea</name>
    <dbReference type="NCBI Taxonomy" id="4536"/>
    <lineage>
        <taxon>Eukaryota</taxon>
        <taxon>Viridiplantae</taxon>
        <taxon>Streptophyta</taxon>
        <taxon>Embryophyta</taxon>
        <taxon>Tracheophyta</taxon>
        <taxon>Spermatophyta</taxon>
        <taxon>Magnoliopsida</taxon>
        <taxon>Liliopsida</taxon>
        <taxon>Poales</taxon>
        <taxon>Poaceae</taxon>
        <taxon>BOP clade</taxon>
        <taxon>Oryzoideae</taxon>
        <taxon>Oryzeae</taxon>
        <taxon>Oryzinae</taxon>
        <taxon>Oryza</taxon>
    </lineage>
</organism>
<dbReference type="CDD" id="cd16461">
    <property type="entry name" value="RING-H2_EL5-like"/>
    <property type="match status" value="1"/>
</dbReference>
<dbReference type="Pfam" id="PF12854">
    <property type="entry name" value="PPR_1"/>
    <property type="match status" value="1"/>
</dbReference>
<sequence>MPRRHSLSLFPFLSLSPLSLSSLFSSGHGRRGRPQRRRSGSSGEGGRGGGVDPEVLRSLLVTVYSHSMAAAAAAAVKEEDDSIECAVCLAELEEGDEARFLPRCGHGFHAECVDMWLGSHSTCPRCRLTVIVSSPPLLSPVPPTPPVGRGRRSCGATSPRTPTGPAPMAAPSTRLPGRGGRGGGGRRRGGGGGCEAGEGEGGGEATVLEVLDDVSEPLGGDVAVVGEEVERLLEAGHHGEIAAVVLNHPSSALTPASTRSLSASLLAVAPSLPTPVADSVLKLLWHHAPRALLFFHSLLHLPPRAHAVGPSTLDLALDLSARLRRPRQLTNSILGLFPRHRLAFTPRTFPILFERLAVSQRRPDLAVRLFLSLHRSHRVAQDLPLFNSLLDALSKSRHAGKAASLVRALEQRFTPDVVTYNTLADGWCRVKDTSRALDVLRLMVESGIAPTKTTYNIILKGFFRAGQLRHAWDFFLQMKKRGSKDESCKPDVVSYTTMVHGLGVAGQLEKARKVFDEMAKEGCAPSVATYNALIQVICKKGNVEDAVTVFDGMLVKGYVPNVVTYTVLIRGLCHAGKIDRGLKLLERMKNGGCEPIVQTYNVLIRYLFEEGEMEKGLDLFEKMSKGEECLPNQDTYNIIISAMFMRKRAEDMVLAARMVDEMVDRGYLPRRFMFNRVLNGLMLTGNQELSRKLLRMQEKYRLFERAPTEIFSLSLLVQLQFGMIGSKAVYQMIYGDWKVLATVSRKSQSTATAPCLAISLKVGVFGVRVLQGHRAPVVIDLAKSILIFPGADHVDALLKKTDRASEHLYICTGRGTIKEIQQSANVKVDKPFSSSTDNRIH</sequence>
<feature type="region of interest" description="Disordered" evidence="5">
    <location>
        <begin position="141"/>
        <end position="202"/>
    </location>
</feature>
<dbReference type="InterPro" id="IPR013083">
    <property type="entry name" value="Znf_RING/FYVE/PHD"/>
</dbReference>
<name>A0A0E0GBD3_ORYNI</name>
<feature type="compositionally biased region" description="Gly residues" evidence="5">
    <location>
        <begin position="42"/>
        <end position="51"/>
    </location>
</feature>
<evidence type="ECO:0000256" key="6">
    <source>
        <dbReference type="SAM" id="SignalP"/>
    </source>
</evidence>
<reference evidence="8" key="1">
    <citation type="submission" date="2015-04" db="UniProtKB">
        <authorList>
            <consortium name="EnsemblPlants"/>
        </authorList>
    </citation>
    <scope>IDENTIFICATION</scope>
    <source>
        <strain evidence="8">SL10</strain>
    </source>
</reference>
<dbReference type="EnsemblPlants" id="ONIVA02G30980.1">
    <property type="protein sequence ID" value="ONIVA02G30980.1"/>
    <property type="gene ID" value="ONIVA02G30980"/>
</dbReference>
<keyword evidence="3" id="KW-0863">Zinc-finger</keyword>
<dbReference type="Proteomes" id="UP000006591">
    <property type="component" value="Chromosome 2"/>
</dbReference>
<feature type="compositionally biased region" description="Basic residues" evidence="5">
    <location>
        <begin position="28"/>
        <end position="39"/>
    </location>
</feature>
<evidence type="ECO:0000256" key="3">
    <source>
        <dbReference type="PROSITE-ProRule" id="PRU00175"/>
    </source>
</evidence>
<accession>A0A0E0GBD3</accession>
<evidence type="ECO:0000313" key="8">
    <source>
        <dbReference type="EnsemblPlants" id="ONIVA02G30980.1"/>
    </source>
</evidence>
<keyword evidence="3" id="KW-0479">Metal-binding</keyword>
<dbReference type="Pfam" id="PF13041">
    <property type="entry name" value="PPR_2"/>
    <property type="match status" value="3"/>
</dbReference>
<feature type="repeat" description="PPR" evidence="4">
    <location>
        <begin position="451"/>
        <end position="485"/>
    </location>
</feature>
<dbReference type="InterPro" id="IPR011990">
    <property type="entry name" value="TPR-like_helical_dom_sf"/>
</dbReference>
<evidence type="ECO:0000313" key="9">
    <source>
        <dbReference type="Proteomes" id="UP000006591"/>
    </source>
</evidence>
<feature type="chain" id="PRO_5002360127" description="RING-type domain-containing protein" evidence="6">
    <location>
        <begin position="22"/>
        <end position="841"/>
    </location>
</feature>
<evidence type="ECO:0000256" key="5">
    <source>
        <dbReference type="SAM" id="MobiDB-lite"/>
    </source>
</evidence>
<feature type="compositionally biased region" description="Gly residues" evidence="5">
    <location>
        <begin position="190"/>
        <end position="202"/>
    </location>
</feature>
<reference evidence="8" key="2">
    <citation type="submission" date="2018-04" db="EMBL/GenBank/DDBJ databases">
        <title>OnivRS2 (Oryza nivara Reference Sequence Version 2).</title>
        <authorList>
            <person name="Zhang J."/>
            <person name="Kudrna D."/>
            <person name="Lee S."/>
            <person name="Talag J."/>
            <person name="Rajasekar S."/>
            <person name="Welchert J."/>
            <person name="Hsing Y.-I."/>
            <person name="Wing R.A."/>
        </authorList>
    </citation>
    <scope>NUCLEOTIDE SEQUENCE [LARGE SCALE GENOMIC DNA]</scope>
    <source>
        <strain evidence="8">SL10</strain>
    </source>
</reference>
<feature type="repeat" description="PPR" evidence="4">
    <location>
        <begin position="632"/>
        <end position="669"/>
    </location>
</feature>
<dbReference type="InterPro" id="IPR001841">
    <property type="entry name" value="Znf_RING"/>
</dbReference>
<evidence type="ECO:0000259" key="7">
    <source>
        <dbReference type="PROSITE" id="PS50089"/>
    </source>
</evidence>